<gene>
    <name evidence="2" type="ORF">SAMN05444145_10683</name>
</gene>
<dbReference type="STRING" id="1033731.SAMN05444145_10683"/>
<dbReference type="PANTHER" id="PTHR46401">
    <property type="entry name" value="GLYCOSYLTRANSFERASE WBBK-RELATED"/>
    <property type="match status" value="1"/>
</dbReference>
<reference evidence="2 3" key="1">
    <citation type="submission" date="2016-10" db="EMBL/GenBank/DDBJ databases">
        <authorList>
            <person name="de Groot N.N."/>
        </authorList>
    </citation>
    <scope>NUCLEOTIDE SEQUENCE [LARGE SCALE GENOMIC DNA]</scope>
    <source>
        <strain evidence="2 3">DSM 25383</strain>
    </source>
</reference>
<evidence type="ECO:0000313" key="3">
    <source>
        <dbReference type="Proteomes" id="UP000183253"/>
    </source>
</evidence>
<keyword evidence="3" id="KW-1185">Reference proteome</keyword>
<evidence type="ECO:0000313" key="2">
    <source>
        <dbReference type="EMBL" id="SEA77440.1"/>
    </source>
</evidence>
<accession>A0A1H4DYL6</accession>
<evidence type="ECO:0000259" key="1">
    <source>
        <dbReference type="Pfam" id="PF00534"/>
    </source>
</evidence>
<name>A0A1H4DYL6_9BACT</name>
<proteinExistence type="predicted"/>
<dbReference type="SUPFAM" id="SSF53756">
    <property type="entry name" value="UDP-Glycosyltransferase/glycogen phosphorylase"/>
    <property type="match status" value="1"/>
</dbReference>
<organism evidence="2 3">
    <name type="scientific">Alistipes timonensis JC136</name>
    <dbReference type="NCBI Taxonomy" id="1033731"/>
    <lineage>
        <taxon>Bacteria</taxon>
        <taxon>Pseudomonadati</taxon>
        <taxon>Bacteroidota</taxon>
        <taxon>Bacteroidia</taxon>
        <taxon>Bacteroidales</taxon>
        <taxon>Rikenellaceae</taxon>
        <taxon>Alistipes</taxon>
    </lineage>
</organism>
<dbReference type="Pfam" id="PF00534">
    <property type="entry name" value="Glycos_transf_1"/>
    <property type="match status" value="1"/>
</dbReference>
<keyword evidence="2" id="KW-0808">Transferase</keyword>
<feature type="domain" description="Glycosyl transferase family 1" evidence="1">
    <location>
        <begin position="283"/>
        <end position="428"/>
    </location>
</feature>
<protein>
    <submittedName>
        <fullName evidence="2">Glycosyltransferase involved in cell wall bisynthesis</fullName>
    </submittedName>
</protein>
<sequence>MPFVFLGTGKHRDIKYFCYFYPENSRRPDPVGPVREITTCFMKKIAFIIIRYGVEVNGGAEVHCRMLAERLRPYYDVEVLTTTTKVFRDPASDYPEGVSTVNGVTVRRFKPAPIDGEHHGAYRKKCKTARRIRLQLARMGLLRLISSLHPEWTMSLEAEKRYYESQEDHTPQMLEFIEQHKDEYAAFLFMNFYFSQPVLGSTIVPEKTILIPLVHPDKPLYFSINAPMFTRVRHIAFNTAAERRLCSRAFGASLAPNSLVGCGIEEAPAADWGEVKAKYGLPDQYVLYLGRITPSKTTKVIPDFLRYKKKHGGEVKLVMVGGTELDIKRSDSPDIIFTGFVSDEEKSAIIRHATVIVNPSRMESLSLLMLEAMQNRVPLLVNGRSRVMKDHCKSSGAAFWYNSSRDFRHKLHRLLSDPELRRTMGEKGPVYVREHYDWSVIIPKLQKLIESL</sequence>
<dbReference type="GO" id="GO:0016757">
    <property type="term" value="F:glycosyltransferase activity"/>
    <property type="evidence" value="ECO:0007669"/>
    <property type="project" value="InterPro"/>
</dbReference>
<dbReference type="EMBL" id="FNRI01000006">
    <property type="protein sequence ID" value="SEA77440.1"/>
    <property type="molecule type" value="Genomic_DNA"/>
</dbReference>
<dbReference type="Gene3D" id="3.40.50.2000">
    <property type="entry name" value="Glycogen Phosphorylase B"/>
    <property type="match status" value="1"/>
</dbReference>
<dbReference type="AlphaFoldDB" id="A0A1H4DYL6"/>
<dbReference type="PANTHER" id="PTHR46401:SF8">
    <property type="entry name" value="BLL6006 PROTEIN"/>
    <property type="match status" value="1"/>
</dbReference>
<dbReference type="CDD" id="cd03801">
    <property type="entry name" value="GT4_PimA-like"/>
    <property type="match status" value="1"/>
</dbReference>
<dbReference type="InterPro" id="IPR001296">
    <property type="entry name" value="Glyco_trans_1"/>
</dbReference>
<dbReference type="Proteomes" id="UP000183253">
    <property type="component" value="Unassembled WGS sequence"/>
</dbReference>